<evidence type="ECO:0000256" key="3">
    <source>
        <dbReference type="ARBA" id="ARBA00022989"/>
    </source>
</evidence>
<keyword evidence="7" id="KW-1185">Reference proteome</keyword>
<accession>A0A1R4JAV6</accession>
<keyword evidence="2 5" id="KW-0812">Transmembrane</keyword>
<dbReference type="RefSeq" id="WP_179110631.1">
    <property type="nucleotide sequence ID" value="NZ_FUKQ01000025.1"/>
</dbReference>
<feature type="transmembrane region" description="Helical" evidence="5">
    <location>
        <begin position="317"/>
        <end position="336"/>
    </location>
</feature>
<proteinExistence type="predicted"/>
<feature type="transmembrane region" description="Helical" evidence="5">
    <location>
        <begin position="280"/>
        <end position="296"/>
    </location>
</feature>
<keyword evidence="3 5" id="KW-1133">Transmembrane helix</keyword>
<dbReference type="GO" id="GO:0005886">
    <property type="term" value="C:plasma membrane"/>
    <property type="evidence" value="ECO:0007669"/>
    <property type="project" value="TreeGrafter"/>
</dbReference>
<dbReference type="InterPro" id="IPR003339">
    <property type="entry name" value="ABC/ECF_trnsptr_transmembrane"/>
</dbReference>
<protein>
    <submittedName>
        <fullName evidence="6">Transmembrane component CbrV of energizing module of predicted cobalamin ECF transporter</fullName>
    </submittedName>
</protein>
<dbReference type="PANTHER" id="PTHR33514:SF15">
    <property type="entry name" value="COBALT TRANSPORT PROTEIN"/>
    <property type="match status" value="1"/>
</dbReference>
<name>A0A1R4JAV6_9ACTN</name>
<feature type="transmembrane region" description="Helical" evidence="5">
    <location>
        <begin position="78"/>
        <end position="96"/>
    </location>
</feature>
<dbReference type="Proteomes" id="UP000188342">
    <property type="component" value="Unassembled WGS sequence"/>
</dbReference>
<evidence type="ECO:0000313" key="6">
    <source>
        <dbReference type="EMBL" id="SJN29271.1"/>
    </source>
</evidence>
<dbReference type="EMBL" id="FUKQ01000025">
    <property type="protein sequence ID" value="SJN29271.1"/>
    <property type="molecule type" value="Genomic_DNA"/>
</dbReference>
<evidence type="ECO:0000256" key="2">
    <source>
        <dbReference type="ARBA" id="ARBA00022692"/>
    </source>
</evidence>
<evidence type="ECO:0000256" key="5">
    <source>
        <dbReference type="SAM" id="Phobius"/>
    </source>
</evidence>
<comment type="subcellular location">
    <subcellularLocation>
        <location evidence="1">Membrane</location>
        <topology evidence="1">Multi-pass membrane protein</topology>
    </subcellularLocation>
</comment>
<feature type="transmembrane region" description="Helical" evidence="5">
    <location>
        <begin position="252"/>
        <end position="274"/>
    </location>
</feature>
<keyword evidence="4 5" id="KW-0472">Membrane</keyword>
<sequence>MTRSVTREQAAPVAPAIGVADQRPRLRRSIHPMAWWVWAIGCAVAVSLVSNPLLLVMVTGLVWVVVTERRTRAPWARAAGAYLVMALVVIGIRMVFQMVMGVNRTGAVLFSLPRLQLPAWAAGITLGGPVTVDGLLYTLYDSLRLGAMLLCVGAANALANPKRALKAVPPALYQVSVALVVALSVTPQLVESVQRVRRARRLRGGQGQGWHAVRAVVVPVLEDAIERSLQLAAGMEARGYGRTHAQEPVGRLVTSCLLGATTLVTFGTFLLLGIPDSSPWSWLCLVLGLLLAWFGLRRSGQRLAVTRYRPDAWGRPEWVLCFGALAAALATAWLVQAAPAVANPSTSPPEWPMLDPRVLTVLAAVALPLVGTPRPPKDEL</sequence>
<dbReference type="AlphaFoldDB" id="A0A1R4JAV6"/>
<evidence type="ECO:0000313" key="7">
    <source>
        <dbReference type="Proteomes" id="UP000188342"/>
    </source>
</evidence>
<dbReference type="STRING" id="1255658.FM114_06545"/>
<feature type="transmembrane region" description="Helical" evidence="5">
    <location>
        <begin position="171"/>
        <end position="190"/>
    </location>
</feature>
<dbReference type="Pfam" id="PF02361">
    <property type="entry name" value="CbiQ"/>
    <property type="match status" value="1"/>
</dbReference>
<reference evidence="6 7" key="1">
    <citation type="submission" date="2017-02" db="EMBL/GenBank/DDBJ databases">
        <authorList>
            <person name="Peterson S.W."/>
        </authorList>
    </citation>
    <scope>NUCLEOTIDE SEQUENCE [LARGE SCALE GENOMIC DNA]</scope>
    <source>
        <strain evidence="6 7">LSP_Lj1</strain>
    </source>
</reference>
<dbReference type="PANTHER" id="PTHR33514">
    <property type="entry name" value="PROTEIN ABCI12, CHLOROPLASTIC"/>
    <property type="match status" value="1"/>
</dbReference>
<evidence type="ECO:0000256" key="1">
    <source>
        <dbReference type="ARBA" id="ARBA00004141"/>
    </source>
</evidence>
<gene>
    <name evidence="6" type="ORF">FM114_06545</name>
</gene>
<feature type="transmembrane region" description="Helical" evidence="5">
    <location>
        <begin position="33"/>
        <end position="66"/>
    </location>
</feature>
<organism evidence="6 7">
    <name type="scientific">Luteococcus japonicus LSP_Lj1</name>
    <dbReference type="NCBI Taxonomy" id="1255658"/>
    <lineage>
        <taxon>Bacteria</taxon>
        <taxon>Bacillati</taxon>
        <taxon>Actinomycetota</taxon>
        <taxon>Actinomycetes</taxon>
        <taxon>Propionibacteriales</taxon>
        <taxon>Propionibacteriaceae</taxon>
        <taxon>Luteococcus</taxon>
    </lineage>
</organism>
<feature type="transmembrane region" description="Helical" evidence="5">
    <location>
        <begin position="117"/>
        <end position="140"/>
    </location>
</feature>
<evidence type="ECO:0000256" key="4">
    <source>
        <dbReference type="ARBA" id="ARBA00023136"/>
    </source>
</evidence>